<evidence type="ECO:0000313" key="1">
    <source>
        <dbReference type="EMBL" id="EPX84705.1"/>
    </source>
</evidence>
<organism evidence="1 2">
    <name type="scientific">Rubellimicrobium thermophilum DSM 16684</name>
    <dbReference type="NCBI Taxonomy" id="1123069"/>
    <lineage>
        <taxon>Bacteria</taxon>
        <taxon>Pseudomonadati</taxon>
        <taxon>Pseudomonadota</taxon>
        <taxon>Alphaproteobacteria</taxon>
        <taxon>Rhodobacterales</taxon>
        <taxon>Roseobacteraceae</taxon>
        <taxon>Rubellimicrobium</taxon>
    </lineage>
</organism>
<dbReference type="STRING" id="1123069.ruthe_02065"/>
<proteinExistence type="predicted"/>
<dbReference type="EMBL" id="AOLV01000020">
    <property type="protein sequence ID" value="EPX84705.1"/>
    <property type="molecule type" value="Genomic_DNA"/>
</dbReference>
<dbReference type="AlphaFoldDB" id="S9S3D5"/>
<keyword evidence="2" id="KW-1185">Reference proteome</keyword>
<reference evidence="1 2" key="1">
    <citation type="journal article" date="2013" name="Stand. Genomic Sci.">
        <title>Genome sequence of the reddish-pigmented Rubellimicrobium thermophilum type strain (DSM 16684(T)), a member of the Roseobacter clade.</title>
        <authorList>
            <person name="Fiebig A."/>
            <person name="Riedel T."/>
            <person name="Gronow S."/>
            <person name="Petersen J."/>
            <person name="Klenk H.P."/>
            <person name="Goker M."/>
        </authorList>
    </citation>
    <scope>NUCLEOTIDE SEQUENCE [LARGE SCALE GENOMIC DNA]</scope>
    <source>
        <strain evidence="1 2">DSM 16684</strain>
    </source>
</reference>
<dbReference type="HOGENOM" id="CLU_1915563_0_0_5"/>
<sequence length="132" mass="13472">MDRLDPARAYAACVLGGTDPAAVAAPLEDLGLTRTETEDGMIVLSADGLPYAITVDPGEGHCDVTSESFGTDVAMGKLMIVGGMAGFQADDSAPCIALLIAGIRAEVTSSGNDPICYDEATSNVRFTLADGT</sequence>
<dbReference type="RefSeq" id="WP_021098149.1">
    <property type="nucleotide sequence ID" value="NZ_KE557321.1"/>
</dbReference>
<gene>
    <name evidence="1" type="ORF">ruthe_02065</name>
</gene>
<accession>S9S3D5</accession>
<dbReference type="Proteomes" id="UP000015346">
    <property type="component" value="Unassembled WGS sequence"/>
</dbReference>
<dbReference type="OrthoDB" id="7863102at2"/>
<name>S9S3D5_9RHOB</name>
<evidence type="ECO:0000313" key="2">
    <source>
        <dbReference type="Proteomes" id="UP000015346"/>
    </source>
</evidence>
<protein>
    <submittedName>
        <fullName evidence="1">Uncharacterized protein</fullName>
    </submittedName>
</protein>
<comment type="caution">
    <text evidence="1">The sequence shown here is derived from an EMBL/GenBank/DDBJ whole genome shotgun (WGS) entry which is preliminary data.</text>
</comment>